<dbReference type="InterPro" id="IPR050643">
    <property type="entry name" value="Periplasmic_pilus_chap"/>
</dbReference>
<reference evidence="2 3" key="1">
    <citation type="submission" date="2019-07" db="EMBL/GenBank/DDBJ databases">
        <title>Sphingomonas AE3 Genome sequencing and assembly.</title>
        <authorList>
            <person name="Kim H."/>
        </authorList>
    </citation>
    <scope>NUCLEOTIDE SEQUENCE [LARGE SCALE GENOMIC DNA]</scope>
    <source>
        <strain evidence="2 3">AE3</strain>
    </source>
</reference>
<dbReference type="PANTHER" id="PTHR30251:SF4">
    <property type="entry name" value="SLR1668 PROTEIN"/>
    <property type="match status" value="1"/>
</dbReference>
<feature type="chain" id="PRO_5021844518" evidence="1">
    <location>
        <begin position="25"/>
        <end position="228"/>
    </location>
</feature>
<name>A0A516IU42_9SPHN</name>
<dbReference type="EMBL" id="CP041659">
    <property type="protein sequence ID" value="QDP20417.1"/>
    <property type="molecule type" value="Genomic_DNA"/>
</dbReference>
<dbReference type="RefSeq" id="WP_147494865.1">
    <property type="nucleotide sequence ID" value="NZ_CP041659.1"/>
</dbReference>
<dbReference type="PANTHER" id="PTHR30251">
    <property type="entry name" value="PILUS ASSEMBLY CHAPERONE"/>
    <property type="match status" value="1"/>
</dbReference>
<dbReference type="Proteomes" id="UP000321857">
    <property type="component" value="Chromosome"/>
</dbReference>
<dbReference type="AlphaFoldDB" id="A0A516IU42"/>
<dbReference type="OrthoDB" id="7630309at2"/>
<gene>
    <name evidence="2" type="ORF">FMM02_10910</name>
</gene>
<sequence length="228" mass="24991">MSYRFLSLATAAVSVAAFPQIAAAEIVLSQLVLDIPATRPARQDIEIWNSGSERTYVSVTPAEMIEPGTAKERRLEQPDPEKLGLLVSPGRLILEPGQHKIIRVTPLDDASDRERVYRLTIRPEVGEVTGDQTGLKILVGYDVLALVRPDQPVHRLTGTWAGSQLKIRNDGNTSVELIGGRSCTAPNQCTDVPGKRLYAGAEWNVPVTTKAAVEFRYMANGKTQTVRF</sequence>
<protein>
    <submittedName>
        <fullName evidence="2">Fimbria/pilus periplasmic chaperone</fullName>
    </submittedName>
</protein>
<evidence type="ECO:0000313" key="2">
    <source>
        <dbReference type="EMBL" id="QDP20417.1"/>
    </source>
</evidence>
<accession>A0A516IU42</accession>
<dbReference type="SUPFAM" id="SSF49354">
    <property type="entry name" value="PapD-like"/>
    <property type="match status" value="1"/>
</dbReference>
<dbReference type="InterPro" id="IPR008962">
    <property type="entry name" value="PapD-like_sf"/>
</dbReference>
<dbReference type="Gene3D" id="2.60.40.10">
    <property type="entry name" value="Immunoglobulins"/>
    <property type="match status" value="1"/>
</dbReference>
<dbReference type="KEGG" id="sxa:FMM02_10910"/>
<feature type="signal peptide" evidence="1">
    <location>
        <begin position="1"/>
        <end position="24"/>
    </location>
</feature>
<keyword evidence="1" id="KW-0732">Signal</keyword>
<evidence type="ECO:0000313" key="3">
    <source>
        <dbReference type="Proteomes" id="UP000321857"/>
    </source>
</evidence>
<keyword evidence="3" id="KW-1185">Reference proteome</keyword>
<proteinExistence type="predicted"/>
<organism evidence="2 3">
    <name type="scientific">Sphingomonas xanthus</name>
    <dbReference type="NCBI Taxonomy" id="2594473"/>
    <lineage>
        <taxon>Bacteria</taxon>
        <taxon>Pseudomonadati</taxon>
        <taxon>Pseudomonadota</taxon>
        <taxon>Alphaproteobacteria</taxon>
        <taxon>Sphingomonadales</taxon>
        <taxon>Sphingomonadaceae</taxon>
        <taxon>Sphingomonas</taxon>
    </lineage>
</organism>
<dbReference type="InterPro" id="IPR013783">
    <property type="entry name" value="Ig-like_fold"/>
</dbReference>
<evidence type="ECO:0000256" key="1">
    <source>
        <dbReference type="SAM" id="SignalP"/>
    </source>
</evidence>